<comment type="caution">
    <text evidence="1">The sequence shown here is derived from an EMBL/GenBank/DDBJ whole genome shotgun (WGS) entry which is preliminary data.</text>
</comment>
<reference evidence="1 2" key="1">
    <citation type="submission" date="2020-03" db="EMBL/GenBank/DDBJ databases">
        <title>Genomic Encyclopedia of Type Strains, Phase IV (KMG-IV): sequencing the most valuable type-strain genomes for metagenomic binning, comparative biology and taxonomic classification.</title>
        <authorList>
            <person name="Goeker M."/>
        </authorList>
    </citation>
    <scope>NUCLEOTIDE SEQUENCE [LARGE SCALE GENOMIC DNA]</scope>
    <source>
        <strain evidence="1 2">DSM 24233</strain>
    </source>
</reference>
<gene>
    <name evidence="1" type="ORF">GGQ74_003134</name>
</gene>
<organism evidence="1 2">
    <name type="scientific">Desulfobaculum xiamenense</name>
    <dbReference type="NCBI Taxonomy" id="995050"/>
    <lineage>
        <taxon>Bacteria</taxon>
        <taxon>Pseudomonadati</taxon>
        <taxon>Thermodesulfobacteriota</taxon>
        <taxon>Desulfovibrionia</taxon>
        <taxon>Desulfovibrionales</taxon>
        <taxon>Desulfovibrionaceae</taxon>
        <taxon>Desulfobaculum</taxon>
    </lineage>
</organism>
<proteinExistence type="predicted"/>
<sequence length="348" mass="37921">MADRYTDVFIRKNLNDAGNVPSDGGTTGCPDIIPVGLQPVDDPVKKFTDNWSQDPGQDLVANGRNFIYVRGKNLGTTTRSADFVLNYTKATLVPYPDQWLQNTLKTSSGAEKVTVKDIPADGIAVIDDPFTWVPEMIANDHYCLVARIGTADHDIPVPKVSDMKNLGLFLANHPTIGWRNIRVVDAGVTFETTVDYTQGSVGGLVYVFLECTDLPAGSQVCFASGTPLPDGGYIKMDWTTIPQPPAGKSPYTQIFGSTFQVPAGWKSNISYSYKSNGHEPGDAFKVNLKAAFWVPPQDCDKAVRAAALKSPHTDEKLRMLHHVMLSANPTVEPGLFLGIGEHSTVHQR</sequence>
<dbReference type="Proteomes" id="UP000580856">
    <property type="component" value="Unassembled WGS sequence"/>
</dbReference>
<dbReference type="RefSeq" id="WP_167942518.1">
    <property type="nucleotide sequence ID" value="NZ_JAATJA010000005.1"/>
</dbReference>
<dbReference type="AlphaFoldDB" id="A0A846QSB7"/>
<accession>A0A846QSB7</accession>
<evidence type="ECO:0000313" key="1">
    <source>
        <dbReference type="EMBL" id="NJB69432.1"/>
    </source>
</evidence>
<name>A0A846QSB7_9BACT</name>
<dbReference type="EMBL" id="JAATJA010000005">
    <property type="protein sequence ID" value="NJB69432.1"/>
    <property type="molecule type" value="Genomic_DNA"/>
</dbReference>
<protein>
    <submittedName>
        <fullName evidence="1">Uncharacterized protein</fullName>
    </submittedName>
</protein>
<keyword evidence="2" id="KW-1185">Reference proteome</keyword>
<evidence type="ECO:0000313" key="2">
    <source>
        <dbReference type="Proteomes" id="UP000580856"/>
    </source>
</evidence>